<dbReference type="Gene3D" id="3.60.140.10">
    <property type="entry name" value="CNF1/YfiH-like putative cysteine hydrolases"/>
    <property type="match status" value="1"/>
</dbReference>
<dbReference type="RefSeq" id="WP_022938342.1">
    <property type="nucleotide sequence ID" value="NZ_CABKRQ010000005.1"/>
</dbReference>
<dbReference type="STRING" id="1034346.GCA_000313565_02037"/>
<evidence type="ECO:0000256" key="4">
    <source>
        <dbReference type="ARBA" id="ARBA00022679"/>
    </source>
</evidence>
<proteinExistence type="inferred from homology"/>
<evidence type="ECO:0000256" key="2">
    <source>
        <dbReference type="ARBA" id="ARBA00003215"/>
    </source>
</evidence>
<organism evidence="12 13">
    <name type="scientific">Dielma fastidiosa</name>
    <dbReference type="NCBI Taxonomy" id="1034346"/>
    <lineage>
        <taxon>Bacteria</taxon>
        <taxon>Bacillati</taxon>
        <taxon>Bacillota</taxon>
        <taxon>Erysipelotrichia</taxon>
        <taxon>Erysipelotrichales</taxon>
        <taxon>Erysipelotrichaceae</taxon>
        <taxon>Dielma</taxon>
    </lineage>
</organism>
<comment type="catalytic activity">
    <reaction evidence="10">
        <text>S-methyl-5'-thioadenosine + phosphate = 5-(methylsulfanyl)-alpha-D-ribose 1-phosphate + adenine</text>
        <dbReference type="Rhea" id="RHEA:11852"/>
        <dbReference type="ChEBI" id="CHEBI:16708"/>
        <dbReference type="ChEBI" id="CHEBI:17509"/>
        <dbReference type="ChEBI" id="CHEBI:43474"/>
        <dbReference type="ChEBI" id="CHEBI:58533"/>
        <dbReference type="EC" id="2.4.2.28"/>
    </reaction>
    <physiologicalReaction direction="left-to-right" evidence="10">
        <dbReference type="Rhea" id="RHEA:11853"/>
    </physiologicalReaction>
</comment>
<dbReference type="Proteomes" id="UP000247612">
    <property type="component" value="Unassembled WGS sequence"/>
</dbReference>
<dbReference type="PANTHER" id="PTHR30616:SF2">
    <property type="entry name" value="PURINE NUCLEOSIDE PHOSPHORYLASE LACC1"/>
    <property type="match status" value="1"/>
</dbReference>
<dbReference type="PANTHER" id="PTHR30616">
    <property type="entry name" value="UNCHARACTERIZED PROTEIN YFIH"/>
    <property type="match status" value="1"/>
</dbReference>
<reference evidence="12 13" key="1">
    <citation type="submission" date="2018-05" db="EMBL/GenBank/DDBJ databases">
        <title>Genomic Encyclopedia of Type Strains, Phase IV (KMG-IV): sequencing the most valuable type-strain genomes for metagenomic binning, comparative biology and taxonomic classification.</title>
        <authorList>
            <person name="Goeker M."/>
        </authorList>
    </citation>
    <scope>NUCLEOTIDE SEQUENCE [LARGE SCALE GENOMIC DNA]</scope>
    <source>
        <strain evidence="12 13">JC118</strain>
    </source>
</reference>
<dbReference type="GO" id="GO:0005507">
    <property type="term" value="F:copper ion binding"/>
    <property type="evidence" value="ECO:0007669"/>
    <property type="project" value="TreeGrafter"/>
</dbReference>
<evidence type="ECO:0000256" key="1">
    <source>
        <dbReference type="ARBA" id="ARBA00000553"/>
    </source>
</evidence>
<evidence type="ECO:0000256" key="11">
    <source>
        <dbReference type="RuleBase" id="RU361274"/>
    </source>
</evidence>
<keyword evidence="6" id="KW-0378">Hydrolase</keyword>
<evidence type="ECO:0000256" key="6">
    <source>
        <dbReference type="ARBA" id="ARBA00022801"/>
    </source>
</evidence>
<keyword evidence="4" id="KW-0808">Transferase</keyword>
<dbReference type="Pfam" id="PF02578">
    <property type="entry name" value="Cu-oxidase_4"/>
    <property type="match status" value="1"/>
</dbReference>
<dbReference type="SUPFAM" id="SSF64438">
    <property type="entry name" value="CNF1/YfiH-like putative cysteine hydrolases"/>
    <property type="match status" value="1"/>
</dbReference>
<keyword evidence="5" id="KW-0479">Metal-binding</keyword>
<keyword evidence="13" id="KW-1185">Reference proteome</keyword>
<dbReference type="EMBL" id="QJKH01000003">
    <property type="protein sequence ID" value="PXX80546.1"/>
    <property type="molecule type" value="Genomic_DNA"/>
</dbReference>
<dbReference type="OrthoDB" id="4279at2"/>
<dbReference type="InterPro" id="IPR038371">
    <property type="entry name" value="Cu_polyphenol_OxRdtase_sf"/>
</dbReference>
<evidence type="ECO:0000256" key="7">
    <source>
        <dbReference type="ARBA" id="ARBA00022833"/>
    </source>
</evidence>
<dbReference type="CDD" id="cd16833">
    <property type="entry name" value="YfiH"/>
    <property type="match status" value="1"/>
</dbReference>
<comment type="caution">
    <text evidence="12">The sequence shown here is derived from an EMBL/GenBank/DDBJ whole genome shotgun (WGS) entry which is preliminary data.</text>
</comment>
<comment type="catalytic activity">
    <reaction evidence="8">
        <text>adenosine + H2O + H(+) = inosine + NH4(+)</text>
        <dbReference type="Rhea" id="RHEA:24408"/>
        <dbReference type="ChEBI" id="CHEBI:15377"/>
        <dbReference type="ChEBI" id="CHEBI:15378"/>
        <dbReference type="ChEBI" id="CHEBI:16335"/>
        <dbReference type="ChEBI" id="CHEBI:17596"/>
        <dbReference type="ChEBI" id="CHEBI:28938"/>
        <dbReference type="EC" id="3.5.4.4"/>
    </reaction>
    <physiologicalReaction direction="left-to-right" evidence="8">
        <dbReference type="Rhea" id="RHEA:24409"/>
    </physiologicalReaction>
</comment>
<dbReference type="GO" id="GO:0017061">
    <property type="term" value="F:S-methyl-5-thioadenosine phosphorylase activity"/>
    <property type="evidence" value="ECO:0007669"/>
    <property type="project" value="UniProtKB-EC"/>
</dbReference>
<evidence type="ECO:0000256" key="8">
    <source>
        <dbReference type="ARBA" id="ARBA00047989"/>
    </source>
</evidence>
<name>A0A318KY34_9FIRM</name>
<comment type="function">
    <text evidence="2">Purine nucleoside enzyme that catalyzes the phosphorolysis of adenosine and inosine nucleosides, yielding D-ribose 1-phosphate and the respective free bases, adenine and hypoxanthine. Also catalyzes the phosphorolysis of S-methyl-5'-thioadenosine into adenine and S-methyl-5-thio-alpha-D-ribose 1-phosphate. Also has adenosine deaminase activity.</text>
</comment>
<comment type="catalytic activity">
    <reaction evidence="9">
        <text>adenosine + phosphate = alpha-D-ribose 1-phosphate + adenine</text>
        <dbReference type="Rhea" id="RHEA:27642"/>
        <dbReference type="ChEBI" id="CHEBI:16335"/>
        <dbReference type="ChEBI" id="CHEBI:16708"/>
        <dbReference type="ChEBI" id="CHEBI:43474"/>
        <dbReference type="ChEBI" id="CHEBI:57720"/>
        <dbReference type="EC" id="2.4.2.1"/>
    </reaction>
    <physiologicalReaction direction="left-to-right" evidence="9">
        <dbReference type="Rhea" id="RHEA:27643"/>
    </physiologicalReaction>
</comment>
<dbReference type="GO" id="GO:0016787">
    <property type="term" value="F:hydrolase activity"/>
    <property type="evidence" value="ECO:0007669"/>
    <property type="project" value="UniProtKB-KW"/>
</dbReference>
<comment type="catalytic activity">
    <reaction evidence="1">
        <text>inosine + phosphate = alpha-D-ribose 1-phosphate + hypoxanthine</text>
        <dbReference type="Rhea" id="RHEA:27646"/>
        <dbReference type="ChEBI" id="CHEBI:17368"/>
        <dbReference type="ChEBI" id="CHEBI:17596"/>
        <dbReference type="ChEBI" id="CHEBI:43474"/>
        <dbReference type="ChEBI" id="CHEBI:57720"/>
        <dbReference type="EC" id="2.4.2.1"/>
    </reaction>
    <physiologicalReaction direction="left-to-right" evidence="1">
        <dbReference type="Rhea" id="RHEA:27647"/>
    </physiologicalReaction>
</comment>
<comment type="similarity">
    <text evidence="3 11">Belongs to the purine nucleoside phosphorylase YfiH/LACC1 family.</text>
</comment>
<dbReference type="InterPro" id="IPR003730">
    <property type="entry name" value="Cu_polyphenol_OxRdtase"/>
</dbReference>
<evidence type="ECO:0000256" key="10">
    <source>
        <dbReference type="ARBA" id="ARBA00049893"/>
    </source>
</evidence>
<dbReference type="AlphaFoldDB" id="A0A318KY34"/>
<dbReference type="InterPro" id="IPR011324">
    <property type="entry name" value="Cytotoxic_necrot_fac-like_cat"/>
</dbReference>
<dbReference type="NCBIfam" id="TIGR00726">
    <property type="entry name" value="peptidoglycan editing factor PgeF"/>
    <property type="match status" value="1"/>
</dbReference>
<protein>
    <recommendedName>
        <fullName evidence="11">Purine nucleoside phosphorylase</fullName>
    </recommendedName>
</protein>
<evidence type="ECO:0000256" key="3">
    <source>
        <dbReference type="ARBA" id="ARBA00007353"/>
    </source>
</evidence>
<gene>
    <name evidence="12" type="ORF">DES51_103141</name>
</gene>
<accession>A0A318KY34</accession>
<evidence type="ECO:0000256" key="5">
    <source>
        <dbReference type="ARBA" id="ARBA00022723"/>
    </source>
</evidence>
<sequence>MKKYILWKNDGMLAAGTTLRVAEQPENFNMALHVGGDKENILKNRNKFCEDFNISLNQCVFAQQTHSDHLIKVTNVDSGKGSNDDASAIPDCDALYTKEKGIMLGVFHADCVPVLIYDPIQELICAIHAGWQGTVKEITGKAINYLKENEGVDPSQLLVYIGPAICQDNFEVGEEVVELIKNMSFDTSAFVYQNTETKKAYVDNKGLNREQCILAGVPYTNISVDKNCTYSNQENFFSYRRDKNCGRHMSFIMMKEGK</sequence>
<keyword evidence="7" id="KW-0862">Zinc</keyword>
<evidence type="ECO:0000256" key="9">
    <source>
        <dbReference type="ARBA" id="ARBA00048968"/>
    </source>
</evidence>
<evidence type="ECO:0000313" key="12">
    <source>
        <dbReference type="EMBL" id="PXX80546.1"/>
    </source>
</evidence>
<evidence type="ECO:0000313" key="13">
    <source>
        <dbReference type="Proteomes" id="UP000247612"/>
    </source>
</evidence>